<organism evidence="1 2">
    <name type="scientific">Jeotgalibaca ciconiae</name>
    <dbReference type="NCBI Taxonomy" id="2496265"/>
    <lineage>
        <taxon>Bacteria</taxon>
        <taxon>Bacillati</taxon>
        <taxon>Bacillota</taxon>
        <taxon>Bacilli</taxon>
        <taxon>Lactobacillales</taxon>
        <taxon>Carnobacteriaceae</taxon>
        <taxon>Jeotgalibaca</taxon>
    </lineage>
</organism>
<evidence type="ECO:0000313" key="2">
    <source>
        <dbReference type="Proteomes" id="UP000273326"/>
    </source>
</evidence>
<dbReference type="InterPro" id="IPR001539">
    <property type="entry name" value="Peptidase_U32"/>
</dbReference>
<accession>A0A3Q9BJW4</accession>
<dbReference type="OrthoDB" id="9807498at2"/>
<dbReference type="Pfam" id="PF01136">
    <property type="entry name" value="Peptidase_U32"/>
    <property type="match status" value="1"/>
</dbReference>
<dbReference type="AlphaFoldDB" id="A0A3Q9BJW4"/>
<dbReference type="RefSeq" id="WP_126109110.1">
    <property type="nucleotide sequence ID" value="NZ_CP034465.1"/>
</dbReference>
<dbReference type="EMBL" id="CP034465">
    <property type="protein sequence ID" value="AZP04032.1"/>
    <property type="molecule type" value="Genomic_DNA"/>
</dbReference>
<reference evidence="2" key="1">
    <citation type="submission" date="2018-12" db="EMBL/GenBank/DDBJ databases">
        <title>Complete genome sequencing of Jeotgalibaca sp. H21T32.</title>
        <authorList>
            <person name="Bae J.-W."/>
            <person name="Lee S.-Y."/>
        </authorList>
    </citation>
    <scope>NUCLEOTIDE SEQUENCE [LARGE SCALE GENOMIC DNA]</scope>
    <source>
        <strain evidence="2">H21T32</strain>
    </source>
</reference>
<proteinExistence type="predicted"/>
<dbReference type="KEGG" id="jeh:EJN90_04730"/>
<name>A0A3Q9BJW4_9LACT</name>
<dbReference type="Proteomes" id="UP000273326">
    <property type="component" value="Chromosome"/>
</dbReference>
<dbReference type="InterPro" id="IPR051454">
    <property type="entry name" value="RNA/ubiquinone_mod_enzymes"/>
</dbReference>
<sequence length="306" mass="35269">MIELIATTESLEQGKQLLLNGVDQLIVGEEVFGLRVPGHLTQEEMAELINYAHERGKQVIVAANAILHNDKIELARPFLKKMKSLHVDKLMVGDTGLIQIMKDPEYYIPYIYDASVLVTSHGQINFWKQYGAVAALIAREVPYVELEILAENVELPILTQVYGAQCIHQSKRHLLENYFNFIDKEPLDFEERHLFLSEPGKDDTHYSIYHDSHGTHVFANKDLNLMMQLPMLADINANHWYLDGLYTPGKDFLEIVKAYDQARQLLDDGEWGEEQLEKLNEQVQKYHPINRELDTGFFLYSADKVR</sequence>
<dbReference type="PANTHER" id="PTHR30217:SF12">
    <property type="entry name" value="U32 FAMILY PEPTIDASE"/>
    <property type="match status" value="1"/>
</dbReference>
<gene>
    <name evidence="1" type="ORF">EJN90_04730</name>
</gene>
<protein>
    <submittedName>
        <fullName evidence="1">U32 family peptidase</fullName>
    </submittedName>
</protein>
<keyword evidence="2" id="KW-1185">Reference proteome</keyword>
<dbReference type="PANTHER" id="PTHR30217">
    <property type="entry name" value="PEPTIDASE U32 FAMILY"/>
    <property type="match status" value="1"/>
</dbReference>
<evidence type="ECO:0000313" key="1">
    <source>
        <dbReference type="EMBL" id="AZP04032.1"/>
    </source>
</evidence>